<dbReference type="EMBL" id="LWMV01000154">
    <property type="protein sequence ID" value="KZX13184.1"/>
    <property type="molecule type" value="Genomic_DNA"/>
</dbReference>
<dbReference type="RefSeq" id="WP_067090289.1">
    <property type="nucleotide sequence ID" value="NZ_LWMV01000154.1"/>
</dbReference>
<name>A0A166BDF5_9EURY</name>
<comment type="caution">
    <text evidence="1">The sequence shown here is derived from an EMBL/GenBank/DDBJ whole genome shotgun (WGS) entry which is preliminary data.</text>
</comment>
<dbReference type="STRING" id="49547.MBCUR_07110"/>
<evidence type="ECO:0000313" key="1">
    <source>
        <dbReference type="EMBL" id="KZX13184.1"/>
    </source>
</evidence>
<keyword evidence="2" id="KW-1185">Reference proteome</keyword>
<dbReference type="PATRIC" id="fig|49547.3.peg.771"/>
<dbReference type="AlphaFoldDB" id="A0A166BDF5"/>
<accession>A0A166BDF5</accession>
<protein>
    <submittedName>
        <fullName evidence="1">Uncharacterized protein</fullName>
    </submittedName>
</protein>
<dbReference type="Proteomes" id="UP000077245">
    <property type="component" value="Unassembled WGS sequence"/>
</dbReference>
<evidence type="ECO:0000313" key="2">
    <source>
        <dbReference type="Proteomes" id="UP000077245"/>
    </source>
</evidence>
<organism evidence="1 2">
    <name type="scientific">Methanobrevibacter curvatus</name>
    <dbReference type="NCBI Taxonomy" id="49547"/>
    <lineage>
        <taxon>Archaea</taxon>
        <taxon>Methanobacteriati</taxon>
        <taxon>Methanobacteriota</taxon>
        <taxon>Methanomada group</taxon>
        <taxon>Methanobacteria</taxon>
        <taxon>Methanobacteriales</taxon>
        <taxon>Methanobacteriaceae</taxon>
        <taxon>Methanobrevibacter</taxon>
    </lineage>
</organism>
<reference evidence="1 2" key="1">
    <citation type="submission" date="2016-04" db="EMBL/GenBank/DDBJ databases">
        <title>Genome sequence of Methanobrevibacter curvatus DSM 11111.</title>
        <authorList>
            <person name="Poehlein A."/>
            <person name="Seedorf H."/>
            <person name="Daniel R."/>
        </authorList>
    </citation>
    <scope>NUCLEOTIDE SEQUENCE [LARGE SCALE GENOMIC DNA]</scope>
    <source>
        <strain evidence="1 2">DSM 11111</strain>
    </source>
</reference>
<sequence length="64" mass="7255">MEDIIEKGIKNNESKIPEHLIANKNTYSSNSKRFLESTTIIKGGDPFNAVKFVRQVRSGDYDIP</sequence>
<gene>
    <name evidence="1" type="ORF">MBCUR_07110</name>
</gene>
<proteinExistence type="predicted"/>